<proteinExistence type="predicted"/>
<evidence type="ECO:0000313" key="3">
    <source>
        <dbReference type="Proteomes" id="UP000005561"/>
    </source>
</evidence>
<sequence length="52" mass="5857">MCILCSFLFFLLSPLFVCHFNHSARAIRKAELFTPFTATVNSLRFIPSSSSS</sequence>
<feature type="chain" id="PRO_5039360239" evidence="1">
    <location>
        <begin position="27"/>
        <end position="52"/>
    </location>
</feature>
<name>C6LBQ4_9FIRM</name>
<accession>C6LBQ4</accession>
<keyword evidence="3" id="KW-1185">Reference proteome</keyword>
<comment type="caution">
    <text evidence="2">The sequence shown here is derived from an EMBL/GenBank/DDBJ whole genome shotgun (WGS) entry which is preliminary data.</text>
</comment>
<dbReference type="EMBL" id="ACCL02000004">
    <property type="protein sequence ID" value="EET61858.1"/>
    <property type="molecule type" value="Genomic_DNA"/>
</dbReference>
<evidence type="ECO:0000313" key="2">
    <source>
        <dbReference type="EMBL" id="EET61858.1"/>
    </source>
</evidence>
<gene>
    <name evidence="2" type="ORF">BRYFOR_06050</name>
</gene>
<organism evidence="2 3">
    <name type="scientific">Marvinbryantia formatexigens DSM 14469</name>
    <dbReference type="NCBI Taxonomy" id="478749"/>
    <lineage>
        <taxon>Bacteria</taxon>
        <taxon>Bacillati</taxon>
        <taxon>Bacillota</taxon>
        <taxon>Clostridia</taxon>
        <taxon>Lachnospirales</taxon>
        <taxon>Lachnospiraceae</taxon>
        <taxon>Marvinbryantia</taxon>
    </lineage>
</organism>
<dbReference type="AlphaFoldDB" id="C6LBQ4"/>
<evidence type="ECO:0000256" key="1">
    <source>
        <dbReference type="SAM" id="SignalP"/>
    </source>
</evidence>
<keyword evidence="1" id="KW-0732">Signal</keyword>
<reference evidence="2" key="1">
    <citation type="submission" date="2009-07" db="EMBL/GenBank/DDBJ databases">
        <authorList>
            <person name="Weinstock G."/>
            <person name="Sodergren E."/>
            <person name="Clifton S."/>
            <person name="Fulton L."/>
            <person name="Fulton B."/>
            <person name="Courtney L."/>
            <person name="Fronick C."/>
            <person name="Harrison M."/>
            <person name="Strong C."/>
            <person name="Farmer C."/>
            <person name="Delahaunty K."/>
            <person name="Markovic C."/>
            <person name="Hall O."/>
            <person name="Minx P."/>
            <person name="Tomlinson C."/>
            <person name="Mitreva M."/>
            <person name="Nelson J."/>
            <person name="Hou S."/>
            <person name="Wollam A."/>
            <person name="Pepin K.H."/>
            <person name="Johnson M."/>
            <person name="Bhonagiri V."/>
            <person name="Nash W.E."/>
            <person name="Warren W."/>
            <person name="Chinwalla A."/>
            <person name="Mardis E.R."/>
            <person name="Wilson R.K."/>
        </authorList>
    </citation>
    <scope>NUCLEOTIDE SEQUENCE [LARGE SCALE GENOMIC DNA]</scope>
    <source>
        <strain evidence="2">DSM 14469</strain>
    </source>
</reference>
<protein>
    <submittedName>
        <fullName evidence="2">Uncharacterized protein</fullName>
    </submittedName>
</protein>
<dbReference type="Proteomes" id="UP000005561">
    <property type="component" value="Unassembled WGS sequence"/>
</dbReference>
<feature type="signal peptide" evidence="1">
    <location>
        <begin position="1"/>
        <end position="26"/>
    </location>
</feature>